<feature type="region of interest" description="Disordered" evidence="1">
    <location>
        <begin position="1"/>
        <end position="29"/>
    </location>
</feature>
<sequence>MDFTKPKHGKSARLKVNKPRPHQECELDEEEKQRFLQELRRICPSAGCLTKGDSDTGQRFRRRKPSTVSTMQCNC</sequence>
<dbReference type="Proteomes" id="UP000828390">
    <property type="component" value="Unassembled WGS sequence"/>
</dbReference>
<gene>
    <name evidence="2" type="ORF">DPMN_076807</name>
</gene>
<evidence type="ECO:0000313" key="2">
    <source>
        <dbReference type="EMBL" id="KAH3701811.1"/>
    </source>
</evidence>
<evidence type="ECO:0000256" key="1">
    <source>
        <dbReference type="SAM" id="MobiDB-lite"/>
    </source>
</evidence>
<name>A0A9D3YKS7_DREPO</name>
<organism evidence="2 3">
    <name type="scientific">Dreissena polymorpha</name>
    <name type="common">Zebra mussel</name>
    <name type="synonym">Mytilus polymorpha</name>
    <dbReference type="NCBI Taxonomy" id="45954"/>
    <lineage>
        <taxon>Eukaryota</taxon>
        <taxon>Metazoa</taxon>
        <taxon>Spiralia</taxon>
        <taxon>Lophotrochozoa</taxon>
        <taxon>Mollusca</taxon>
        <taxon>Bivalvia</taxon>
        <taxon>Autobranchia</taxon>
        <taxon>Heteroconchia</taxon>
        <taxon>Euheterodonta</taxon>
        <taxon>Imparidentia</taxon>
        <taxon>Neoheterodontei</taxon>
        <taxon>Myida</taxon>
        <taxon>Dreissenoidea</taxon>
        <taxon>Dreissenidae</taxon>
        <taxon>Dreissena</taxon>
    </lineage>
</organism>
<proteinExistence type="predicted"/>
<accession>A0A9D3YKS7</accession>
<protein>
    <submittedName>
        <fullName evidence="2">Uncharacterized protein</fullName>
    </submittedName>
</protein>
<feature type="compositionally biased region" description="Basic residues" evidence="1">
    <location>
        <begin position="1"/>
        <end position="20"/>
    </location>
</feature>
<dbReference type="AlphaFoldDB" id="A0A9D3YKS7"/>
<reference evidence="2" key="2">
    <citation type="submission" date="2020-11" db="EMBL/GenBank/DDBJ databases">
        <authorList>
            <person name="McCartney M.A."/>
            <person name="Auch B."/>
            <person name="Kono T."/>
            <person name="Mallez S."/>
            <person name="Becker A."/>
            <person name="Gohl D.M."/>
            <person name="Silverstein K.A.T."/>
            <person name="Koren S."/>
            <person name="Bechman K.B."/>
            <person name="Herman A."/>
            <person name="Abrahante J.E."/>
            <person name="Garbe J."/>
        </authorList>
    </citation>
    <scope>NUCLEOTIDE SEQUENCE</scope>
    <source>
        <strain evidence="2">Duluth1</strain>
        <tissue evidence="2">Whole animal</tissue>
    </source>
</reference>
<evidence type="ECO:0000313" key="3">
    <source>
        <dbReference type="Proteomes" id="UP000828390"/>
    </source>
</evidence>
<keyword evidence="3" id="KW-1185">Reference proteome</keyword>
<reference evidence="2" key="1">
    <citation type="journal article" date="2019" name="bioRxiv">
        <title>The Genome of the Zebra Mussel, Dreissena polymorpha: A Resource for Invasive Species Research.</title>
        <authorList>
            <person name="McCartney M.A."/>
            <person name="Auch B."/>
            <person name="Kono T."/>
            <person name="Mallez S."/>
            <person name="Zhang Y."/>
            <person name="Obille A."/>
            <person name="Becker A."/>
            <person name="Abrahante J.E."/>
            <person name="Garbe J."/>
            <person name="Badalamenti J.P."/>
            <person name="Herman A."/>
            <person name="Mangelson H."/>
            <person name="Liachko I."/>
            <person name="Sullivan S."/>
            <person name="Sone E.D."/>
            <person name="Koren S."/>
            <person name="Silverstein K.A.T."/>
            <person name="Beckman K.B."/>
            <person name="Gohl D.M."/>
        </authorList>
    </citation>
    <scope>NUCLEOTIDE SEQUENCE</scope>
    <source>
        <strain evidence="2">Duluth1</strain>
        <tissue evidence="2">Whole animal</tissue>
    </source>
</reference>
<comment type="caution">
    <text evidence="2">The sequence shown here is derived from an EMBL/GenBank/DDBJ whole genome shotgun (WGS) entry which is preliminary data.</text>
</comment>
<dbReference type="EMBL" id="JAIWYP010000015">
    <property type="protein sequence ID" value="KAH3701811.1"/>
    <property type="molecule type" value="Genomic_DNA"/>
</dbReference>